<dbReference type="Proteomes" id="UP000009183">
    <property type="component" value="Chromosome 13"/>
</dbReference>
<gene>
    <name evidence="1" type="ordered locus">VIT_13s0067g02920</name>
</gene>
<dbReference type="HOGENOM" id="CLU_2676124_0_0_1"/>
<name>F6HC79_VITVI</name>
<dbReference type="PaxDb" id="29760-VIT_13s0067g02920.t01"/>
<accession>F6HC79</accession>
<protein>
    <submittedName>
        <fullName evidence="1">Uncharacterized protein</fullName>
    </submittedName>
</protein>
<reference evidence="2" key="1">
    <citation type="journal article" date="2007" name="Nature">
        <title>The grapevine genome sequence suggests ancestral hexaploidization in major angiosperm phyla.</title>
        <authorList>
            <consortium name="The French-Italian Public Consortium for Grapevine Genome Characterization."/>
            <person name="Jaillon O."/>
            <person name="Aury J.-M."/>
            <person name="Noel B."/>
            <person name="Policriti A."/>
            <person name="Clepet C."/>
            <person name="Casagrande A."/>
            <person name="Choisne N."/>
            <person name="Aubourg S."/>
            <person name="Vitulo N."/>
            <person name="Jubin C."/>
            <person name="Vezzi A."/>
            <person name="Legeai F."/>
            <person name="Hugueney P."/>
            <person name="Dasilva C."/>
            <person name="Horner D."/>
            <person name="Mica E."/>
            <person name="Jublot D."/>
            <person name="Poulain J."/>
            <person name="Bruyere C."/>
            <person name="Billault A."/>
            <person name="Segurens B."/>
            <person name="Gouyvenoux M."/>
            <person name="Ugarte E."/>
            <person name="Cattonaro F."/>
            <person name="Anthouard V."/>
            <person name="Vico V."/>
            <person name="Del Fabbro C."/>
            <person name="Alaux M."/>
            <person name="Di Gaspero G."/>
            <person name="Dumas V."/>
            <person name="Felice N."/>
            <person name="Paillard S."/>
            <person name="Juman I."/>
            <person name="Moroldo M."/>
            <person name="Scalabrin S."/>
            <person name="Canaguier A."/>
            <person name="Le Clainche I."/>
            <person name="Malacrida G."/>
            <person name="Durand E."/>
            <person name="Pesole G."/>
            <person name="Laucou V."/>
            <person name="Chatelet P."/>
            <person name="Merdinoglu D."/>
            <person name="Delledonne M."/>
            <person name="Pezzotti M."/>
            <person name="Lecharny A."/>
            <person name="Scarpelli C."/>
            <person name="Artiguenave F."/>
            <person name="Pe M.E."/>
            <person name="Valle G."/>
            <person name="Morgante M."/>
            <person name="Caboche M."/>
            <person name="Adam-Blondon A.-F."/>
            <person name="Weissenbach J."/>
            <person name="Quetier F."/>
            <person name="Wincker P."/>
        </authorList>
    </citation>
    <scope>NUCLEOTIDE SEQUENCE [LARGE SCALE GENOMIC DNA]</scope>
    <source>
        <strain evidence="2">cv. Pinot noir / PN40024</strain>
    </source>
</reference>
<dbReference type="STRING" id="29760.F6HC79"/>
<keyword evidence="2" id="KW-1185">Reference proteome</keyword>
<proteinExistence type="predicted"/>
<dbReference type="InParanoid" id="F6HC79"/>
<evidence type="ECO:0000313" key="1">
    <source>
        <dbReference type="EMBL" id="CCB49791.1"/>
    </source>
</evidence>
<dbReference type="EMBL" id="FN595514">
    <property type="protein sequence ID" value="CCB49791.1"/>
    <property type="molecule type" value="Genomic_DNA"/>
</dbReference>
<sequence length="75" mass="8013">MKGHGGSTRGPTMLAAHAGGLVLWAVKNWASRSSQQGCWNPVGWVGFYGQPKSNLNSGNLNLKLDLSRSHQSHLG</sequence>
<evidence type="ECO:0000313" key="2">
    <source>
        <dbReference type="Proteomes" id="UP000009183"/>
    </source>
</evidence>
<organism evidence="1 2">
    <name type="scientific">Vitis vinifera</name>
    <name type="common">Grape</name>
    <dbReference type="NCBI Taxonomy" id="29760"/>
    <lineage>
        <taxon>Eukaryota</taxon>
        <taxon>Viridiplantae</taxon>
        <taxon>Streptophyta</taxon>
        <taxon>Embryophyta</taxon>
        <taxon>Tracheophyta</taxon>
        <taxon>Spermatophyta</taxon>
        <taxon>Magnoliopsida</taxon>
        <taxon>eudicotyledons</taxon>
        <taxon>Gunneridae</taxon>
        <taxon>Pentapetalae</taxon>
        <taxon>rosids</taxon>
        <taxon>Vitales</taxon>
        <taxon>Vitaceae</taxon>
        <taxon>Viteae</taxon>
        <taxon>Vitis</taxon>
    </lineage>
</organism>
<dbReference type="AlphaFoldDB" id="F6HC79"/>